<feature type="domain" description="RRM" evidence="5">
    <location>
        <begin position="310"/>
        <end position="395"/>
    </location>
</feature>
<dbReference type="Pfam" id="PF14570">
    <property type="entry name" value="zf-RING_4"/>
    <property type="match status" value="1"/>
</dbReference>
<feature type="compositionally biased region" description="Basic residues" evidence="3">
    <location>
        <begin position="1240"/>
        <end position="1260"/>
    </location>
</feature>
<feature type="compositionally biased region" description="Acidic residues" evidence="3">
    <location>
        <begin position="1207"/>
        <end position="1220"/>
    </location>
</feature>
<keyword evidence="7" id="KW-1185">Reference proteome</keyword>
<dbReference type="InterPro" id="IPR039780">
    <property type="entry name" value="Mot2"/>
</dbReference>
<name>A0ABY1UQT3_9APIC</name>
<accession>A0ABY1UQT3</accession>
<feature type="region of interest" description="Disordered" evidence="3">
    <location>
        <begin position="709"/>
        <end position="860"/>
    </location>
</feature>
<proteinExistence type="predicted"/>
<dbReference type="InterPro" id="IPR034261">
    <property type="entry name" value="CNOT4_RRM"/>
</dbReference>
<feature type="compositionally biased region" description="Low complexity" evidence="3">
    <location>
        <begin position="1430"/>
        <end position="1440"/>
    </location>
</feature>
<feature type="compositionally biased region" description="Acidic residues" evidence="3">
    <location>
        <begin position="1265"/>
        <end position="1276"/>
    </location>
</feature>
<evidence type="ECO:0000256" key="1">
    <source>
        <dbReference type="PROSITE-ProRule" id="PRU00175"/>
    </source>
</evidence>
<reference evidence="6" key="1">
    <citation type="submission" date="2016-09" db="EMBL/GenBank/DDBJ databases">
        <authorList>
            <consortium name="Pathogen Informatics"/>
            <person name="Sun Q."/>
            <person name="Inoue M."/>
        </authorList>
    </citation>
    <scope>NUCLEOTIDE SEQUENCE</scope>
</reference>
<dbReference type="EMBL" id="LT969435">
    <property type="protein sequence ID" value="SOV16555.1"/>
    <property type="molecule type" value="Genomic_DNA"/>
</dbReference>
<feature type="compositionally biased region" description="Low complexity" evidence="3">
    <location>
        <begin position="195"/>
        <end position="249"/>
    </location>
</feature>
<dbReference type="PROSITE" id="PS50089">
    <property type="entry name" value="ZF_RING_2"/>
    <property type="match status" value="1"/>
</dbReference>
<feature type="compositionally biased region" description="Acidic residues" evidence="3">
    <location>
        <begin position="587"/>
        <end position="596"/>
    </location>
</feature>
<dbReference type="CDD" id="cd12438">
    <property type="entry name" value="RRM_CNOT4"/>
    <property type="match status" value="1"/>
</dbReference>
<sequence length="1601" mass="186988">MRRGLGNEKRFLRRSFNRSYYYKKNEKEKVEEMSSRKNNNYDKEEEDEGEEDIDGVDEEMKEKCGDAVCNMNSSDIDEKKKKNEKLVVKEKNELYVNDESFLLKNMEENNNDKDEDNNSVICPLCVEVLDETDRNFFPCDCGYQICLWCLYYIRDNMNNTCPACRRSYDEKNFIYNRETHEKLIKKPKSNKNKSDNNNINKGDNNQMDNNNINTTTTTTTTNNNNTSNNNNNNNNTSNNNNNTSNNNNNDDIDIDNDDDDNSSDCSVYKALDTISLLYRSDVYKPSNIYNIHEYDNLLEIIKSIRVVQRNLVFVIGITATYAKKAVLKKNEHFGKYGKILNIIINKSQAYNPQYNGPSFSAYITYSNEKEAINAIYFIDGMTLDNKILKASFGTTKYCSSFLKNSSCGNEECFYLHELGNVIDSFSKDDIHGPKHIYHDLLYLYFKKLPDKKNDTPYDSLANNIAIKNFRLHEEDISSLVKIEKAETKKKLENHIEDSTVVNDDKKNNNINYTDFKYFNEWKNKNFNLEKFKQDPNKNTPLQNHRQSKWISEDKLLQIKKSVTHDNIPLQSNDQENYHIDYDAQDNNNDDVNDILDGDDKKSNTNKIKAKKKKKSKSEDVLPLDMLKNNSLIENNKNIPTNDKKSKNYLNSLQNVSTSLIFNSYSDDKDPISKKNNINNNKNNVVNDADYDSHYLNELSENYPSINEALLDKDKKKKAKKKAEKNKAEKNKAEKNKAEKNKEEKNKAEKNKEEKNTAEKNKADKNKADKKKTDTNKADTNKVDTNKTDTNKSDTNKMMTKEQCEQQQKENDSIDTKKNKKKNQNNQMVENKKKEQDNINKNNIINNKQENKNINEKSTDDSKKLTSLITNYFSELLDKKKKKDTPRNESEETNQEINKENVIDKKKNKNAQSQHVIIINENNNNNNNNNIIDFSQGQVEIARKKELSFAVDEKIKKTLEQKENKEGQSKEDKKGDQQQSQVYSSIDKEQIGMENESLEESKRKGKIIQQKDNIKDGELIKFDEDKTQGDQSNTLTYYVTNEQDNFDEDIENKIDNENDKDKLNENTSKGKKKIESNNKMVGKKIINVEDIIKMKSINNNNENIELPEEIKEYIKKMKSEGIKENIEFDIYNKFINNYLNVKEYVDGINVEGGIGKNENDNNMKDQKIGKHEEDNKNKLLISKTEESTSKRKQKNMLDKKKKKNKNDDNEEENDNEQDQEEHENQNIINKDGILQQENKKIKNKKEKEKKKKKKTKTKTKIKNGQQEEEEEKEEDYEEIQKDNVTLTKKKKKKDKKNISNKKNQMYHKEMEGYIMDTIMGIMLNELKSKNNVKKININQNNYDDEKNVLLKDVEIFIKNLCVAKCKSIENNKNKENILYLIEEGNDENNTSKKKEAKKKIKRNDYILYSNDEHTFLKSHKGIMQYILKNGNITNNKNNNNNKKNDKIEDKNNNIEDKSNNSEDKNNNSEDKNNNIDDNTNSKAKTKTSEYLNDKNTFDFFKDLIISNNQDIIHTADHIIFDKIFNEQINFVQQLCETDFKINSTNVISTNKKTDKQPYQSHHNVHNKLKKNTQGGGNISNIWVHFDNTFQNKELNEKLNLSA</sequence>
<keyword evidence="2" id="KW-0694">RNA-binding</keyword>
<protein>
    <submittedName>
        <fullName evidence="6">CCR4-NOT transcription complex subunit 4, putative</fullName>
    </submittedName>
</protein>
<gene>
    <name evidence="6" type="ORF">PGABG01_1234100</name>
</gene>
<evidence type="ECO:0000313" key="7">
    <source>
        <dbReference type="Proteomes" id="UP000831156"/>
    </source>
</evidence>
<organism evidence="6 7">
    <name type="scientific">Plasmodium gaboni</name>
    <dbReference type="NCBI Taxonomy" id="647221"/>
    <lineage>
        <taxon>Eukaryota</taxon>
        <taxon>Sar</taxon>
        <taxon>Alveolata</taxon>
        <taxon>Apicomplexa</taxon>
        <taxon>Aconoidasida</taxon>
        <taxon>Haemosporida</taxon>
        <taxon>Plasmodiidae</taxon>
        <taxon>Plasmodium</taxon>
        <taxon>Plasmodium (Laverania)</taxon>
    </lineage>
</organism>
<feature type="region of interest" description="Disordered" evidence="3">
    <location>
        <begin position="583"/>
        <end position="622"/>
    </location>
</feature>
<dbReference type="SUPFAM" id="SSF57850">
    <property type="entry name" value="RING/U-box"/>
    <property type="match status" value="1"/>
</dbReference>
<dbReference type="SMART" id="SM00361">
    <property type="entry name" value="RRM_1"/>
    <property type="match status" value="1"/>
</dbReference>
<dbReference type="PANTHER" id="PTHR12603">
    <property type="entry name" value="CCR4-NOT TRANSCRIPTION COMPLEX RELATED"/>
    <property type="match status" value="1"/>
</dbReference>
<keyword evidence="1" id="KW-0479">Metal-binding</keyword>
<dbReference type="Gene3D" id="3.30.70.330">
    <property type="match status" value="1"/>
</dbReference>
<dbReference type="InterPro" id="IPR012677">
    <property type="entry name" value="Nucleotide-bd_a/b_plait_sf"/>
</dbReference>
<feature type="region of interest" description="Disordered" evidence="3">
    <location>
        <begin position="1430"/>
        <end position="1481"/>
    </location>
</feature>
<feature type="region of interest" description="Disordered" evidence="3">
    <location>
        <begin position="1150"/>
        <end position="1278"/>
    </location>
</feature>
<evidence type="ECO:0000259" key="4">
    <source>
        <dbReference type="PROSITE" id="PS50089"/>
    </source>
</evidence>
<dbReference type="InterPro" id="IPR039515">
    <property type="entry name" value="NOT4_mRING-HC-C4C4"/>
</dbReference>
<keyword evidence="1" id="KW-0863">Zinc-finger</keyword>
<dbReference type="CDD" id="cd16618">
    <property type="entry name" value="mRING-HC-C4C4_CNOT4"/>
    <property type="match status" value="1"/>
</dbReference>
<evidence type="ECO:0000256" key="3">
    <source>
        <dbReference type="SAM" id="MobiDB-lite"/>
    </source>
</evidence>
<dbReference type="SUPFAM" id="SSF54928">
    <property type="entry name" value="RNA-binding domain, RBD"/>
    <property type="match status" value="1"/>
</dbReference>
<dbReference type="Gene3D" id="3.30.40.10">
    <property type="entry name" value="Zinc/RING finger domain, C3HC4 (zinc finger)"/>
    <property type="match status" value="1"/>
</dbReference>
<feature type="compositionally biased region" description="Basic and acidic residues" evidence="3">
    <location>
        <begin position="1441"/>
        <end position="1473"/>
    </location>
</feature>
<dbReference type="InterPro" id="IPR001841">
    <property type="entry name" value="Znf_RING"/>
</dbReference>
<feature type="region of interest" description="Disordered" evidence="3">
    <location>
        <begin position="959"/>
        <end position="1005"/>
    </location>
</feature>
<feature type="compositionally biased region" description="Basic residues" evidence="3">
    <location>
        <begin position="1189"/>
        <end position="1203"/>
    </location>
</feature>
<feature type="compositionally biased region" description="Basic and acidic residues" evidence="3">
    <location>
        <begin position="959"/>
        <end position="975"/>
    </location>
</feature>
<feature type="domain" description="RING-type" evidence="4">
    <location>
        <begin position="122"/>
        <end position="165"/>
    </location>
</feature>
<evidence type="ECO:0000259" key="5">
    <source>
        <dbReference type="PROSITE" id="PS50102"/>
    </source>
</evidence>
<dbReference type="PROSITE" id="PS50102">
    <property type="entry name" value="RRM"/>
    <property type="match status" value="1"/>
</dbReference>
<feature type="region of interest" description="Disordered" evidence="3">
    <location>
        <begin position="878"/>
        <end position="908"/>
    </location>
</feature>
<feature type="region of interest" description="Disordered" evidence="3">
    <location>
        <begin position="181"/>
        <end position="259"/>
    </location>
</feature>
<feature type="compositionally biased region" description="Low complexity" evidence="3">
    <location>
        <begin position="838"/>
        <end position="847"/>
    </location>
</feature>
<feature type="compositionally biased region" description="Basic and acidic residues" evidence="3">
    <location>
        <begin position="1156"/>
        <end position="1188"/>
    </location>
</feature>
<feature type="compositionally biased region" description="Basic and acidic residues" evidence="3">
    <location>
        <begin position="724"/>
        <end position="816"/>
    </location>
</feature>
<evidence type="ECO:0000313" key="6">
    <source>
        <dbReference type="EMBL" id="SOV16555.1"/>
    </source>
</evidence>
<dbReference type="InterPro" id="IPR000504">
    <property type="entry name" value="RRM_dom"/>
</dbReference>
<feature type="compositionally biased region" description="Acidic residues" evidence="3">
    <location>
        <begin position="250"/>
        <end position="259"/>
    </location>
</feature>
<dbReference type="PANTHER" id="PTHR12603:SF0">
    <property type="entry name" value="CCR4-NOT TRANSCRIPTION COMPLEX SUBUNIT 4"/>
    <property type="match status" value="1"/>
</dbReference>
<keyword evidence="1" id="KW-0862">Zinc</keyword>
<feature type="compositionally biased region" description="Basic and acidic residues" evidence="3">
    <location>
        <begin position="848"/>
        <end position="860"/>
    </location>
</feature>
<dbReference type="InterPro" id="IPR003954">
    <property type="entry name" value="RRM_euk-type"/>
</dbReference>
<dbReference type="Proteomes" id="UP000831156">
    <property type="component" value="Chromosome 12"/>
</dbReference>
<dbReference type="InterPro" id="IPR013083">
    <property type="entry name" value="Znf_RING/FYVE/PHD"/>
</dbReference>
<feature type="compositionally biased region" description="Basic and acidic residues" evidence="3">
    <location>
        <begin position="24"/>
        <end position="42"/>
    </location>
</feature>
<feature type="compositionally biased region" description="Basic residues" evidence="3">
    <location>
        <begin position="714"/>
        <end position="723"/>
    </location>
</feature>
<evidence type="ECO:0000256" key="2">
    <source>
        <dbReference type="PROSITE-ProRule" id="PRU00176"/>
    </source>
</evidence>
<feature type="compositionally biased region" description="Acidic residues" evidence="3">
    <location>
        <begin position="43"/>
        <end position="54"/>
    </location>
</feature>
<feature type="region of interest" description="Disordered" evidence="3">
    <location>
        <begin position="24"/>
        <end position="54"/>
    </location>
</feature>
<dbReference type="InterPro" id="IPR035979">
    <property type="entry name" value="RBD_domain_sf"/>
</dbReference>